<evidence type="ECO:0000256" key="5">
    <source>
        <dbReference type="ARBA" id="ARBA00022786"/>
    </source>
</evidence>
<feature type="region of interest" description="Disordered" evidence="13">
    <location>
        <begin position="408"/>
        <end position="495"/>
    </location>
</feature>
<keyword evidence="8" id="KW-0805">Transcription regulation</keyword>
<dbReference type="PROSITE" id="PS50957">
    <property type="entry name" value="JOSEPHIN"/>
    <property type="match status" value="1"/>
</dbReference>
<name>A0A2H3C572_9AGAR</name>
<evidence type="ECO:0000256" key="2">
    <source>
        <dbReference type="ARBA" id="ARBA00004123"/>
    </source>
</evidence>
<dbReference type="Gene3D" id="3.90.70.40">
    <property type="match status" value="1"/>
</dbReference>
<feature type="active site" evidence="11">
    <location>
        <position position="144"/>
    </location>
</feature>
<feature type="region of interest" description="Disordered" evidence="13">
    <location>
        <begin position="204"/>
        <end position="224"/>
    </location>
</feature>
<evidence type="ECO:0000256" key="10">
    <source>
        <dbReference type="ARBA" id="ARBA00023242"/>
    </source>
</evidence>
<dbReference type="GO" id="GO:0016579">
    <property type="term" value="P:protein deubiquitination"/>
    <property type="evidence" value="ECO:0007669"/>
    <property type="project" value="InterPro"/>
</dbReference>
<dbReference type="AlphaFoldDB" id="A0A2H3C572"/>
<evidence type="ECO:0000313" key="16">
    <source>
        <dbReference type="Proteomes" id="UP000218334"/>
    </source>
</evidence>
<feature type="active site" description="Nucleophile" evidence="11">
    <location>
        <position position="23"/>
    </location>
</feature>
<keyword evidence="10" id="KW-0539">Nucleus</keyword>
<protein>
    <recommendedName>
        <fullName evidence="3">ubiquitinyl hydrolase 1</fullName>
        <ecNumber evidence="3">3.4.19.12</ecNumber>
    </recommendedName>
</protein>
<evidence type="ECO:0000313" key="15">
    <source>
        <dbReference type="EMBL" id="PBK74382.1"/>
    </source>
</evidence>
<accession>A0A2H3C572</accession>
<evidence type="ECO:0000256" key="13">
    <source>
        <dbReference type="SAM" id="MobiDB-lite"/>
    </source>
</evidence>
<evidence type="ECO:0000256" key="1">
    <source>
        <dbReference type="ARBA" id="ARBA00000707"/>
    </source>
</evidence>
<organism evidence="15 16">
    <name type="scientific">Armillaria solidipes</name>
    <dbReference type="NCBI Taxonomy" id="1076256"/>
    <lineage>
        <taxon>Eukaryota</taxon>
        <taxon>Fungi</taxon>
        <taxon>Dikarya</taxon>
        <taxon>Basidiomycota</taxon>
        <taxon>Agaricomycotina</taxon>
        <taxon>Agaricomycetes</taxon>
        <taxon>Agaricomycetidae</taxon>
        <taxon>Agaricales</taxon>
        <taxon>Marasmiineae</taxon>
        <taxon>Physalacriaceae</taxon>
        <taxon>Armillaria</taxon>
    </lineage>
</organism>
<dbReference type="Gene3D" id="1.10.287.10">
    <property type="entry name" value="S15/NS1, RNA-binding"/>
    <property type="match status" value="1"/>
</dbReference>
<keyword evidence="4" id="KW-0645">Protease</keyword>
<dbReference type="STRING" id="1076256.A0A2H3C572"/>
<dbReference type="InterPro" id="IPR033865">
    <property type="entry name" value="Ataxin-3"/>
</dbReference>
<evidence type="ECO:0000256" key="7">
    <source>
        <dbReference type="ARBA" id="ARBA00022807"/>
    </source>
</evidence>
<dbReference type="InterPro" id="IPR006155">
    <property type="entry name" value="Josephin"/>
</dbReference>
<dbReference type="EC" id="3.4.19.12" evidence="3"/>
<feature type="compositionally biased region" description="Basic and acidic residues" evidence="13">
    <location>
        <begin position="346"/>
        <end position="356"/>
    </location>
</feature>
<evidence type="ECO:0000256" key="4">
    <source>
        <dbReference type="ARBA" id="ARBA00022670"/>
    </source>
</evidence>
<dbReference type="SMART" id="SM00726">
    <property type="entry name" value="UIM"/>
    <property type="match status" value="3"/>
</dbReference>
<dbReference type="PANTHER" id="PTHR14159:SF0">
    <property type="entry name" value="ATAXIN-3-RELATED"/>
    <property type="match status" value="1"/>
</dbReference>
<feature type="region of interest" description="Disordered" evidence="13">
    <location>
        <begin position="346"/>
        <end position="392"/>
    </location>
</feature>
<dbReference type="GO" id="GO:0005634">
    <property type="term" value="C:nucleus"/>
    <property type="evidence" value="ECO:0007669"/>
    <property type="project" value="UniProtKB-SubCell"/>
</dbReference>
<dbReference type="PROSITE" id="PS50330">
    <property type="entry name" value="UIM"/>
    <property type="match status" value="1"/>
</dbReference>
<evidence type="ECO:0000256" key="3">
    <source>
        <dbReference type="ARBA" id="ARBA00012759"/>
    </source>
</evidence>
<dbReference type="Proteomes" id="UP000218334">
    <property type="component" value="Unassembled WGS sequence"/>
</dbReference>
<proteinExistence type="predicted"/>
<gene>
    <name evidence="15" type="ORF">ARMSODRAFT_587068</name>
</gene>
<keyword evidence="6" id="KW-0378">Hydrolase</keyword>
<keyword evidence="5" id="KW-0833">Ubl conjugation pathway</keyword>
<comment type="catalytic activity">
    <reaction evidence="1">
        <text>Thiol-dependent hydrolysis of ester, thioester, amide, peptide and isopeptide bonds formed by the C-terminal Gly of ubiquitin (a 76-residue protein attached to proteins as an intracellular targeting signal).</text>
        <dbReference type="EC" id="3.4.19.12"/>
    </reaction>
</comment>
<keyword evidence="16" id="KW-1185">Reference proteome</keyword>
<evidence type="ECO:0000256" key="9">
    <source>
        <dbReference type="ARBA" id="ARBA00023163"/>
    </source>
</evidence>
<dbReference type="GO" id="GO:0004843">
    <property type="term" value="F:cysteine-type deubiquitinase activity"/>
    <property type="evidence" value="ECO:0007669"/>
    <property type="project" value="UniProtKB-EC"/>
</dbReference>
<dbReference type="InterPro" id="IPR003903">
    <property type="entry name" value="UIM_dom"/>
</dbReference>
<comment type="caution">
    <text evidence="12">Lacks conserved residue(s) required for the propagation of feature annotation.</text>
</comment>
<evidence type="ECO:0000256" key="11">
    <source>
        <dbReference type="PIRSR" id="PIRSR633865-1"/>
    </source>
</evidence>
<sequence>MMSVEDMIPHLYHEKQEDGSLLCAQHALNSLLRSYFTAPDLAEIARGLDATEASYDDDNTGSASTNMDDTGFFSVQVLDTALKVWGLDLVGWRGEAMRPYQDMPYTQLAFILNYQQHWYTLRRFGPASPVLAEDSGIGHWFDLNSLLPEPRWISKTFLGMVLQQAEADGYSVFVVTQTNPSAPLGLPRVDADELATIVSESGVSGRSLSSSYTTGTSHPTAATSHDFEGLEDEDYDLQAALQASLMAGSSSDYPMMNFNPPALSRSDMPLPRGSWSPMDHSSGGQTPTDTSLDPVAASMARNQQLLQRMTAEQQYAQRELWGEGHTGRQDDNDDDELRRAIAESEAMARAEGHGRSEDEEVEDNIEDHASSTVLPNFGQPALVSRGSGDRVYDDDDAELQAALKESLTQVPDGWVTPEAFQEPSPRPSAPVAAPTTINPHQPTSSTLTDMQDVESTQSDDGDSTVASSEPAEAPSQEAVSIEEMRRRRLAKFGGH</sequence>
<feature type="domain" description="Josephin" evidence="14">
    <location>
        <begin position="8"/>
        <end position="190"/>
    </location>
</feature>
<keyword evidence="7" id="KW-0788">Thiol protease</keyword>
<evidence type="ECO:0000256" key="6">
    <source>
        <dbReference type="ARBA" id="ARBA00022801"/>
    </source>
</evidence>
<dbReference type="PRINTS" id="PR01233">
    <property type="entry name" value="JOSEPHIN"/>
</dbReference>
<feature type="region of interest" description="Disordered" evidence="13">
    <location>
        <begin position="249"/>
        <end position="293"/>
    </location>
</feature>
<feature type="active site" description="Proton acceptor" evidence="11">
    <location>
        <position position="117"/>
    </location>
</feature>
<evidence type="ECO:0000256" key="12">
    <source>
        <dbReference type="PROSITE-ProRule" id="PRU00331"/>
    </source>
</evidence>
<dbReference type="SMART" id="SM01246">
    <property type="entry name" value="Josephin"/>
    <property type="match status" value="1"/>
</dbReference>
<comment type="subcellular location">
    <subcellularLocation>
        <location evidence="2">Nucleus</location>
    </subcellularLocation>
</comment>
<dbReference type="Pfam" id="PF02099">
    <property type="entry name" value="Josephin"/>
    <property type="match status" value="1"/>
</dbReference>
<feature type="compositionally biased region" description="Basic residues" evidence="13">
    <location>
        <begin position="486"/>
        <end position="495"/>
    </location>
</feature>
<dbReference type="EMBL" id="KZ293419">
    <property type="protein sequence ID" value="PBK74382.1"/>
    <property type="molecule type" value="Genomic_DNA"/>
</dbReference>
<feature type="compositionally biased region" description="Low complexity" evidence="13">
    <location>
        <begin position="204"/>
        <end position="217"/>
    </location>
</feature>
<feature type="compositionally biased region" description="Polar residues" evidence="13">
    <location>
        <begin position="435"/>
        <end position="456"/>
    </location>
</feature>
<reference evidence="16" key="1">
    <citation type="journal article" date="2017" name="Nat. Ecol. Evol.">
        <title>Genome expansion and lineage-specific genetic innovations in the forest pathogenic fungi Armillaria.</title>
        <authorList>
            <person name="Sipos G."/>
            <person name="Prasanna A.N."/>
            <person name="Walter M.C."/>
            <person name="O'Connor E."/>
            <person name="Balint B."/>
            <person name="Krizsan K."/>
            <person name="Kiss B."/>
            <person name="Hess J."/>
            <person name="Varga T."/>
            <person name="Slot J."/>
            <person name="Riley R."/>
            <person name="Boka B."/>
            <person name="Rigling D."/>
            <person name="Barry K."/>
            <person name="Lee J."/>
            <person name="Mihaltcheva S."/>
            <person name="LaButti K."/>
            <person name="Lipzen A."/>
            <person name="Waldron R."/>
            <person name="Moloney N.M."/>
            <person name="Sperisen C."/>
            <person name="Kredics L."/>
            <person name="Vagvoelgyi C."/>
            <person name="Patrignani A."/>
            <person name="Fitzpatrick D."/>
            <person name="Nagy I."/>
            <person name="Doyle S."/>
            <person name="Anderson J.B."/>
            <person name="Grigoriev I.V."/>
            <person name="Gueldener U."/>
            <person name="Muensterkoetter M."/>
            <person name="Nagy L.G."/>
        </authorList>
    </citation>
    <scope>NUCLEOTIDE SEQUENCE [LARGE SCALE GENOMIC DNA]</scope>
    <source>
        <strain evidence="16">28-4</strain>
    </source>
</reference>
<evidence type="ECO:0000259" key="14">
    <source>
        <dbReference type="PROSITE" id="PS50957"/>
    </source>
</evidence>
<dbReference type="PANTHER" id="PTHR14159">
    <property type="entry name" value="ATAXIN-3-RELATED"/>
    <property type="match status" value="1"/>
</dbReference>
<keyword evidence="9" id="KW-0804">Transcription</keyword>
<evidence type="ECO:0000256" key="8">
    <source>
        <dbReference type="ARBA" id="ARBA00023015"/>
    </source>
</evidence>
<dbReference type="GO" id="GO:0006508">
    <property type="term" value="P:proteolysis"/>
    <property type="evidence" value="ECO:0007669"/>
    <property type="project" value="UniProtKB-KW"/>
</dbReference>
<feature type="compositionally biased region" description="Polar residues" evidence="13">
    <location>
        <begin position="282"/>
        <end position="291"/>
    </location>
</feature>